<dbReference type="AlphaFoldDB" id="A0AA36HA80"/>
<dbReference type="Proteomes" id="UP001176961">
    <property type="component" value="Unassembled WGS sequence"/>
</dbReference>
<keyword evidence="3" id="KW-1185">Reference proteome</keyword>
<accession>A0AA36HA80</accession>
<feature type="transmembrane region" description="Helical" evidence="1">
    <location>
        <begin position="38"/>
        <end position="55"/>
    </location>
</feature>
<dbReference type="EMBL" id="CATQJL010000316">
    <property type="protein sequence ID" value="CAJ0607021.1"/>
    <property type="molecule type" value="Genomic_DNA"/>
</dbReference>
<evidence type="ECO:0000313" key="2">
    <source>
        <dbReference type="EMBL" id="CAJ0607021.1"/>
    </source>
</evidence>
<organism evidence="2 3">
    <name type="scientific">Cylicocyclus nassatus</name>
    <name type="common">Nematode worm</name>
    <dbReference type="NCBI Taxonomy" id="53992"/>
    <lineage>
        <taxon>Eukaryota</taxon>
        <taxon>Metazoa</taxon>
        <taxon>Ecdysozoa</taxon>
        <taxon>Nematoda</taxon>
        <taxon>Chromadorea</taxon>
        <taxon>Rhabditida</taxon>
        <taxon>Rhabditina</taxon>
        <taxon>Rhabditomorpha</taxon>
        <taxon>Strongyloidea</taxon>
        <taxon>Strongylidae</taxon>
        <taxon>Cylicocyclus</taxon>
    </lineage>
</organism>
<comment type="caution">
    <text evidence="2">The sequence shown here is derived from an EMBL/GenBank/DDBJ whole genome shotgun (WGS) entry which is preliminary data.</text>
</comment>
<sequence>MRQFQQRHNLFDTLHRYSMVVGILSCLLHVAFDGLASLPLLVAVSYLMCAHYGCSSRNRFSITYIREVWAKAKTKTLLRVFSMTELCLLRIVFLSLHESKVDDTITVFLAYVQLLIAFTDNLSLCCELEESRSSRRRGLRWNERPQAAAAA</sequence>
<name>A0AA36HA80_CYLNA</name>
<feature type="transmembrane region" description="Helical" evidence="1">
    <location>
        <begin position="108"/>
        <end position="128"/>
    </location>
</feature>
<keyword evidence="1" id="KW-0472">Membrane</keyword>
<feature type="transmembrane region" description="Helical" evidence="1">
    <location>
        <begin position="14"/>
        <end position="32"/>
    </location>
</feature>
<keyword evidence="1" id="KW-1133">Transmembrane helix</keyword>
<feature type="transmembrane region" description="Helical" evidence="1">
    <location>
        <begin position="76"/>
        <end position="96"/>
    </location>
</feature>
<reference evidence="2" key="1">
    <citation type="submission" date="2023-07" db="EMBL/GenBank/DDBJ databases">
        <authorList>
            <consortium name="CYATHOMIX"/>
        </authorList>
    </citation>
    <scope>NUCLEOTIDE SEQUENCE</scope>
    <source>
        <strain evidence="2">N/A</strain>
    </source>
</reference>
<evidence type="ECO:0000256" key="1">
    <source>
        <dbReference type="SAM" id="Phobius"/>
    </source>
</evidence>
<proteinExistence type="predicted"/>
<gene>
    <name evidence="2" type="ORF">CYNAS_LOCUS19004</name>
</gene>
<evidence type="ECO:0000313" key="3">
    <source>
        <dbReference type="Proteomes" id="UP001176961"/>
    </source>
</evidence>
<keyword evidence="1" id="KW-0812">Transmembrane</keyword>
<protein>
    <submittedName>
        <fullName evidence="2">Uncharacterized protein</fullName>
    </submittedName>
</protein>